<comment type="caution">
    <text evidence="5">The sequence shown here is derived from an EMBL/GenBank/DDBJ whole genome shotgun (WGS) entry which is preliminary data.</text>
</comment>
<dbReference type="PROSITE" id="PS51257">
    <property type="entry name" value="PROKAR_LIPOPROTEIN"/>
    <property type="match status" value="1"/>
</dbReference>
<dbReference type="PANTHER" id="PTHR30036:SF1">
    <property type="entry name" value="D-XYLOSE-BINDING PERIPLASMIC PROTEIN"/>
    <property type="match status" value="1"/>
</dbReference>
<dbReference type="GO" id="GO:0030288">
    <property type="term" value="C:outer membrane-bounded periplasmic space"/>
    <property type="evidence" value="ECO:0007669"/>
    <property type="project" value="TreeGrafter"/>
</dbReference>
<dbReference type="RefSeq" id="WP_134508393.1">
    <property type="nucleotide sequence ID" value="NZ_SOFM01000022.1"/>
</dbReference>
<dbReference type="EMBL" id="SOFM01000022">
    <property type="protein sequence ID" value="TFC04358.1"/>
    <property type="molecule type" value="Genomic_DNA"/>
</dbReference>
<dbReference type="PANTHER" id="PTHR30036">
    <property type="entry name" value="D-XYLOSE-BINDING PERIPLASMIC PROTEIN"/>
    <property type="match status" value="1"/>
</dbReference>
<dbReference type="GO" id="GO:0030246">
    <property type="term" value="F:carbohydrate binding"/>
    <property type="evidence" value="ECO:0007669"/>
    <property type="project" value="TreeGrafter"/>
</dbReference>
<keyword evidence="2 3" id="KW-0732">Signal</keyword>
<sequence length="375" mass="39716">MKTRKVLAGIAAIGLALSLAACSGGTRGGTTTVDDTAGANKGALVGVAMPTKTSSRWIKDGDAVKASLEKLGYKVDLEYGDDKIPNQVQQISNMLTKGAKVLIIASIDGTALSDQLDQAAKSGVKVIAYDRLINGNKNVDYYTTFDNNEVGVQQATSLLTGLGVLDKDGKDTGATGPFNVELFAGSPDDNNATFFFNGAMDTLKPFIDKGVVVVKSGQVGFTQVATLRWDPATAQKRMQNLIASTYSDGSKVDGVLSPYDGLSIGIISALTSSGYATDALPIVTGQDAEAASVKSIIAGQQYSTIYKDTRLLGDEAVKMADDLLNGRTPEVNDTKSYDNKVKIVPTYLFPPKVVTKDNYKELLIDTGYYTEADLK</sequence>
<evidence type="ECO:0000256" key="3">
    <source>
        <dbReference type="SAM" id="SignalP"/>
    </source>
</evidence>
<proteinExistence type="predicted"/>
<dbReference type="NCBIfam" id="NF040907">
    <property type="entry name" value="ChvE"/>
    <property type="match status" value="1"/>
</dbReference>
<evidence type="ECO:0000259" key="4">
    <source>
        <dbReference type="Pfam" id="PF13407"/>
    </source>
</evidence>
<gene>
    <name evidence="5" type="ORF">E3O32_08115</name>
</gene>
<organism evidence="5 6">
    <name type="scientific">Cryobacterium mannosilyticum</name>
    <dbReference type="NCBI Taxonomy" id="1259190"/>
    <lineage>
        <taxon>Bacteria</taxon>
        <taxon>Bacillati</taxon>
        <taxon>Actinomycetota</taxon>
        <taxon>Actinomycetes</taxon>
        <taxon>Micrococcales</taxon>
        <taxon>Microbacteriaceae</taxon>
        <taxon>Cryobacterium</taxon>
    </lineage>
</organism>
<dbReference type="CDD" id="cd19994">
    <property type="entry name" value="PBP1_ChvE"/>
    <property type="match status" value="1"/>
</dbReference>
<feature type="chain" id="PRO_5038436697" evidence="3">
    <location>
        <begin position="22"/>
        <end position="375"/>
    </location>
</feature>
<feature type="signal peptide" evidence="3">
    <location>
        <begin position="1"/>
        <end position="21"/>
    </location>
</feature>
<dbReference type="Pfam" id="PF13407">
    <property type="entry name" value="Peripla_BP_4"/>
    <property type="match status" value="1"/>
</dbReference>
<evidence type="ECO:0000313" key="5">
    <source>
        <dbReference type="EMBL" id="TFC04358.1"/>
    </source>
</evidence>
<comment type="subcellular location">
    <subcellularLocation>
        <location evidence="1">Cell envelope</location>
    </subcellularLocation>
</comment>
<dbReference type="InterPro" id="IPR028082">
    <property type="entry name" value="Peripla_BP_I"/>
</dbReference>
<keyword evidence="6" id="KW-1185">Reference proteome</keyword>
<dbReference type="AlphaFoldDB" id="A0A4R8WBS9"/>
<reference evidence="5 6" key="1">
    <citation type="submission" date="2019-03" db="EMBL/GenBank/DDBJ databases">
        <title>Genomics of glacier-inhabiting Cryobacterium strains.</title>
        <authorList>
            <person name="Liu Q."/>
            <person name="Xin Y.-H."/>
        </authorList>
    </citation>
    <scope>NUCLEOTIDE SEQUENCE [LARGE SCALE GENOMIC DNA]</scope>
    <source>
        <strain evidence="5 6">RHLT2-21</strain>
    </source>
</reference>
<evidence type="ECO:0000256" key="2">
    <source>
        <dbReference type="ARBA" id="ARBA00022729"/>
    </source>
</evidence>
<dbReference type="Gene3D" id="3.40.50.2300">
    <property type="match status" value="2"/>
</dbReference>
<evidence type="ECO:0000313" key="6">
    <source>
        <dbReference type="Proteomes" id="UP000297643"/>
    </source>
</evidence>
<name>A0A4R8WBS9_9MICO</name>
<protein>
    <submittedName>
        <fullName evidence="5">Sugar ABC transporter substrate-binding protein</fullName>
    </submittedName>
</protein>
<evidence type="ECO:0000256" key="1">
    <source>
        <dbReference type="ARBA" id="ARBA00004196"/>
    </source>
</evidence>
<dbReference type="Proteomes" id="UP000297643">
    <property type="component" value="Unassembled WGS sequence"/>
</dbReference>
<feature type="domain" description="Periplasmic binding protein" evidence="4">
    <location>
        <begin position="45"/>
        <end position="327"/>
    </location>
</feature>
<dbReference type="SUPFAM" id="SSF53822">
    <property type="entry name" value="Periplasmic binding protein-like I"/>
    <property type="match status" value="1"/>
</dbReference>
<dbReference type="InterPro" id="IPR050555">
    <property type="entry name" value="Bact_Solute-Bind_Prot2"/>
</dbReference>
<dbReference type="InterPro" id="IPR049784">
    <property type="entry name" value="ChvE-like"/>
</dbReference>
<accession>A0A4R8WBS9</accession>
<dbReference type="InterPro" id="IPR025997">
    <property type="entry name" value="SBP_2_dom"/>
</dbReference>